<feature type="compositionally biased region" description="Low complexity" evidence="1">
    <location>
        <begin position="104"/>
        <end position="119"/>
    </location>
</feature>
<evidence type="ECO:0000313" key="2">
    <source>
        <dbReference type="EMBL" id="CAE4608211.1"/>
    </source>
</evidence>
<organism evidence="2">
    <name type="scientific">Ditylum brightwellii</name>
    <dbReference type="NCBI Taxonomy" id="49249"/>
    <lineage>
        <taxon>Eukaryota</taxon>
        <taxon>Sar</taxon>
        <taxon>Stramenopiles</taxon>
        <taxon>Ochrophyta</taxon>
        <taxon>Bacillariophyta</taxon>
        <taxon>Mediophyceae</taxon>
        <taxon>Lithodesmiophycidae</taxon>
        <taxon>Lithodesmiales</taxon>
        <taxon>Lithodesmiaceae</taxon>
        <taxon>Ditylum</taxon>
    </lineage>
</organism>
<gene>
    <name evidence="2" type="ORF">DBRI00130_LOCUS15438</name>
</gene>
<dbReference type="AlphaFoldDB" id="A0A7S4VX95"/>
<protein>
    <submittedName>
        <fullName evidence="2">Uncharacterized protein</fullName>
    </submittedName>
</protein>
<reference evidence="2" key="1">
    <citation type="submission" date="2021-01" db="EMBL/GenBank/DDBJ databases">
        <authorList>
            <person name="Corre E."/>
            <person name="Pelletier E."/>
            <person name="Niang G."/>
            <person name="Scheremetjew M."/>
            <person name="Finn R."/>
            <person name="Kale V."/>
            <person name="Holt S."/>
            <person name="Cochrane G."/>
            <person name="Meng A."/>
            <person name="Brown T."/>
            <person name="Cohen L."/>
        </authorList>
    </citation>
    <scope>NUCLEOTIDE SEQUENCE</scope>
    <source>
        <strain evidence="2">GSO104</strain>
    </source>
</reference>
<feature type="compositionally biased region" description="Polar residues" evidence="1">
    <location>
        <begin position="86"/>
        <end position="98"/>
    </location>
</feature>
<feature type="region of interest" description="Disordered" evidence="1">
    <location>
        <begin position="68"/>
        <end position="121"/>
    </location>
</feature>
<accession>A0A7S4VX95</accession>
<sequence>MAANTMIDLNAASPPSPSFPSLIMSEIQAQVQQAAWNTLATTSTTSSSSSYDGLTDDGDFAMIGINVHPDDDDGNGDNKEIKKPVINSNEIPPSTTMNEMLLPTSTSSITTSTTTTSSSNRRKELLKQYIQKIFSTQPSSTIQEYTIQLDNIGFDPNCKSRFELRLDDLDFMKVLHARFFYQEVMKEK</sequence>
<proteinExistence type="predicted"/>
<evidence type="ECO:0000256" key="1">
    <source>
        <dbReference type="SAM" id="MobiDB-lite"/>
    </source>
</evidence>
<name>A0A7S4VX95_9STRA</name>
<dbReference type="EMBL" id="HBNS01019400">
    <property type="protein sequence ID" value="CAE4608211.1"/>
    <property type="molecule type" value="Transcribed_RNA"/>
</dbReference>